<dbReference type="EMBL" id="AWQS01000031">
    <property type="protein sequence ID" value="EWT06840.1"/>
    <property type="molecule type" value="Genomic_DNA"/>
</dbReference>
<name>W9GL52_9MICO</name>
<dbReference type="Proteomes" id="UP000019494">
    <property type="component" value="Unassembled WGS sequence"/>
</dbReference>
<evidence type="ECO:0000313" key="2">
    <source>
        <dbReference type="Proteomes" id="UP000019494"/>
    </source>
</evidence>
<comment type="caution">
    <text evidence="1">The sequence shown here is derived from an EMBL/GenBank/DDBJ whole genome shotgun (WGS) entry which is preliminary data.</text>
</comment>
<gene>
    <name evidence="1" type="ORF">N864_16485</name>
</gene>
<sequence length="257" mass="28225">MYMPETYMPPLHGDNYQISLRADLGRAASVDRVSEYLAAFHTVLDVGERWGVVMAEEASVRSLMAELLIAGDGGEPSLHPILKEMPWYDEKRIYLAVNRMIEHRVGEHPELQMEAPRVLREVASLSVPQILGPSVSATEVTYRNPIEIIVGGSAFALYGAVQLLRIIRDWKSRRRQTDSAARIADAAAREASARADVIEYLGNEITSGRLHVPASQLGAMLTQSDLSAVAKLAGPEPTLELPSNVSSFFGEETSPTR</sequence>
<keyword evidence="2" id="KW-1185">Reference proteome</keyword>
<reference evidence="2" key="1">
    <citation type="submission" date="2013-08" db="EMBL/GenBank/DDBJ databases">
        <title>Intrasporangium oryzae NRRL B-24470.</title>
        <authorList>
            <person name="Liu H."/>
            <person name="Wang G."/>
        </authorList>
    </citation>
    <scope>NUCLEOTIDE SEQUENCE [LARGE SCALE GENOMIC DNA]</scope>
    <source>
        <strain evidence="2">Q5-1</strain>
    </source>
</reference>
<proteinExistence type="predicted"/>
<dbReference type="AlphaFoldDB" id="W9GL52"/>
<evidence type="ECO:0000313" key="1">
    <source>
        <dbReference type="EMBL" id="EWT06840.1"/>
    </source>
</evidence>
<organism evidence="1 2">
    <name type="scientific">Intrasporangium chromatireducens Q5-1</name>
    <dbReference type="NCBI Taxonomy" id="584657"/>
    <lineage>
        <taxon>Bacteria</taxon>
        <taxon>Bacillati</taxon>
        <taxon>Actinomycetota</taxon>
        <taxon>Actinomycetes</taxon>
        <taxon>Micrococcales</taxon>
        <taxon>Intrasporangiaceae</taxon>
        <taxon>Intrasporangium</taxon>
    </lineage>
</organism>
<accession>W9GL52</accession>
<protein>
    <submittedName>
        <fullName evidence="1">Uncharacterized protein</fullName>
    </submittedName>
</protein>